<dbReference type="AlphaFoldDB" id="A0A061RUL5"/>
<accession>A0A061RUL5</accession>
<gene>
    <name evidence="1" type="ORF">TSPGSL018_26458</name>
</gene>
<reference evidence="1" key="1">
    <citation type="submission" date="2014-05" db="EMBL/GenBank/DDBJ databases">
        <title>The transcriptome of the halophilic microalga Tetraselmis sp. GSL018 isolated from the Great Salt Lake, Utah.</title>
        <authorList>
            <person name="Jinkerson R.E."/>
            <person name="D'Adamo S."/>
            <person name="Posewitz M.C."/>
        </authorList>
    </citation>
    <scope>NUCLEOTIDE SEQUENCE</scope>
    <source>
        <strain evidence="1">GSL018</strain>
    </source>
</reference>
<evidence type="ECO:0000313" key="1">
    <source>
        <dbReference type="EMBL" id="JAC74256.1"/>
    </source>
</evidence>
<proteinExistence type="predicted"/>
<feature type="non-terminal residue" evidence="1">
    <location>
        <position position="1"/>
    </location>
</feature>
<organism evidence="1">
    <name type="scientific">Tetraselmis sp. GSL018</name>
    <dbReference type="NCBI Taxonomy" id="582737"/>
    <lineage>
        <taxon>Eukaryota</taxon>
        <taxon>Viridiplantae</taxon>
        <taxon>Chlorophyta</taxon>
        <taxon>core chlorophytes</taxon>
        <taxon>Chlorodendrophyceae</taxon>
        <taxon>Chlorodendrales</taxon>
        <taxon>Chlorodendraceae</taxon>
        <taxon>Tetraselmis</taxon>
    </lineage>
</organism>
<protein>
    <submittedName>
        <fullName evidence="1">Uncharacterized protein</fullName>
    </submittedName>
</protein>
<dbReference type="EMBL" id="GBEZ01011540">
    <property type="protein sequence ID" value="JAC74256.1"/>
    <property type="molecule type" value="Transcribed_RNA"/>
</dbReference>
<name>A0A061RUL5_9CHLO</name>
<sequence length="40" mass="4276">RSKHGGAWMGPMRGIGHVWCEVGGGEADDQLEERKPGARG</sequence>